<evidence type="ECO:0000313" key="1">
    <source>
        <dbReference type="EMBL" id="KAJ0176128.1"/>
    </source>
</evidence>
<comment type="caution">
    <text evidence="1">The sequence shown here is derived from an EMBL/GenBank/DDBJ whole genome shotgun (WGS) entry which is preliminary data.</text>
</comment>
<keyword evidence="2" id="KW-1185">Reference proteome</keyword>
<accession>A0ACC1CXQ8</accession>
<dbReference type="EMBL" id="CM034400">
    <property type="protein sequence ID" value="KAJ0176128.1"/>
    <property type="molecule type" value="Genomic_DNA"/>
</dbReference>
<name>A0ACC1CXQ8_9NEOP</name>
<proteinExistence type="predicted"/>
<dbReference type="Proteomes" id="UP000824533">
    <property type="component" value="Linkage Group LG14"/>
</dbReference>
<organism evidence="1 2">
    <name type="scientific">Dendrolimus kikuchii</name>
    <dbReference type="NCBI Taxonomy" id="765133"/>
    <lineage>
        <taxon>Eukaryota</taxon>
        <taxon>Metazoa</taxon>
        <taxon>Ecdysozoa</taxon>
        <taxon>Arthropoda</taxon>
        <taxon>Hexapoda</taxon>
        <taxon>Insecta</taxon>
        <taxon>Pterygota</taxon>
        <taxon>Neoptera</taxon>
        <taxon>Endopterygota</taxon>
        <taxon>Lepidoptera</taxon>
        <taxon>Glossata</taxon>
        <taxon>Ditrysia</taxon>
        <taxon>Bombycoidea</taxon>
        <taxon>Lasiocampidae</taxon>
        <taxon>Dendrolimus</taxon>
    </lineage>
</organism>
<evidence type="ECO:0000313" key="2">
    <source>
        <dbReference type="Proteomes" id="UP000824533"/>
    </source>
</evidence>
<sequence>MAEKDRMLSQLFETTFQIRTDLIQDIMHKAREQSKLNSNPDREFWDQITEKLWKHLISGFKKFDDQLLCATCFYTIIRFSNKSVYYFDEVLQVIEKELIRRHSYNVDEPKTALAVSMMYGLFQSPFLTQQQGKNFKEISTLLRVSFNLLVQIAYEYTQYTFIVFKTIKTFKKVCDTELQGYIFDKDNQIRLLNLVNHNWENPITGIRDQIKAIFQTLISTVDKEMYTKILEEIDGFYWNKAKYLMLSEIIQYSNDIPIQILEKKLVNGLIYSLYKPGLVSAGADMYYAVLKTIHSEQKWCDLFLDSIMQIFKEPSIKSIENFSNYWCLTTLKTFPKLIYIILDEAECTKNNENYMFNLLCIMKQGNKLGLLDNNHKSKVMILQGLEDINPKNRMIAFDIVCVIQGKMLPTEQDYQLILQFLYNNINTDCTVLRLGMLGSINYFLIQLHVLFLNNTIGEEDASIEELVRFCRQLQEFFISSLVLNGNYQRKITCVKLCNIFINTLSEVHRKKRDQTKQAKKLLVEFLIEKRSWLLSEQEFVMKLLNLLRDPADDIRENTRKLFLNHYCNVIKNTTIFNNLIENALMSMKSKFFYEISCGQTMFRLICNLLLKYEVKDGIFTNIDDIFYFAKSELLTEFTLQRNIIESIDNGKQMHSFISILLVILETCIYHSRKLAILDCFVHELLNILEGVINRFSWDHKKSTSSDFSKMNDMVQDIIINSGRDLNEYDDQTKTSGIHQIVLNCLWLNVKASCDLAAVLVQYYTDNNNYVCKKCLNLITYVLETSRHKGVIEAAGTALGRSIQHLTCVSENSEISELPMILLKTKLDEMMSDPNKMSSITRRGAGLSIMVHRIVSSDMRKDKPLFHLFMKTLLRICNEVDDIPTMIDKQNLEDQNDLPKALYIHFLTRIVTDSSLASDMMYYSTELSTLAINQLINPHWQIRNAALQLYGALIPKLVGQNKPSGTEDETIATVACDELRTHSPELWAYILKILQISRAQTDLLLTHSNFVPILNMLANSAKRYNFSYDMDSMNWEKQLLQNLVTLLGSPIFTVRRLTAKCIFNIYTFDDIFDTIFSLEYMSENLLNGALMLVEICHRYYSLKYHNQFKILQEKFAKVLASGSHYYPSIKIYENVFCIVDLDQKQLDKTFLEVYQNKQAPGIFLWAHNRIKKFIMKASWDQILILKTVQDQSDFEKCCEFICEKLEVNIELSEPVVKELVQIMISFKNNKSSSLIWKILFQVSLKFDLSPYIDVPKLIENLARKDIYKLRYIIPLIATLILNINEVNQIKFVMLVSSLSDPDNADVDMRHIAIISNNEIAKIFYDVNDSVRVTAIKTAVVFLQDEDDDLRSLSTHFYKNLIKAQSTVHAFLCLNKILDPEFLATLFDNPQVAVKKLCKDLDEVIKSNMICYVDDYNPFANNTKNIYLEVGVLETFILKIKNKYL</sequence>
<protein>
    <submittedName>
        <fullName evidence="1">Uncharacterized protein</fullName>
    </submittedName>
</protein>
<reference evidence="1 2" key="1">
    <citation type="journal article" date="2021" name="Front. Genet.">
        <title>Chromosome-Level Genome Assembly Reveals Significant Gene Expansion in the Toll and IMD Signaling Pathways of Dendrolimus kikuchii.</title>
        <authorList>
            <person name="Zhou J."/>
            <person name="Wu P."/>
            <person name="Xiong Z."/>
            <person name="Liu N."/>
            <person name="Zhao N."/>
            <person name="Ji M."/>
            <person name="Qiu Y."/>
            <person name="Yang B."/>
        </authorList>
    </citation>
    <scope>NUCLEOTIDE SEQUENCE [LARGE SCALE GENOMIC DNA]</scope>
    <source>
        <strain evidence="1">Ann1</strain>
    </source>
</reference>
<gene>
    <name evidence="1" type="ORF">K1T71_008302</name>
</gene>